<proteinExistence type="predicted"/>
<organism evidence="2 3">
    <name type="scientific">Bacillus cereus</name>
    <dbReference type="NCBI Taxonomy" id="1396"/>
    <lineage>
        <taxon>Bacteria</taxon>
        <taxon>Bacillati</taxon>
        <taxon>Bacillota</taxon>
        <taxon>Bacilli</taxon>
        <taxon>Bacillales</taxon>
        <taxon>Bacillaceae</taxon>
        <taxon>Bacillus</taxon>
        <taxon>Bacillus cereus group</taxon>
    </lineage>
</organism>
<sequence length="40" mass="4276">MNIVAGGNKTIPPAAATLWLLNGMFCPLGITTNVFCQKLR</sequence>
<dbReference type="Proteomes" id="UP000076482">
    <property type="component" value="Unassembled WGS sequence"/>
</dbReference>
<name>A0A161TA88_BACCE</name>
<keyword evidence="1" id="KW-0812">Transmembrane</keyword>
<dbReference type="EMBL" id="LJKE01000015">
    <property type="protein sequence ID" value="KZD72034.1"/>
    <property type="molecule type" value="Genomic_DNA"/>
</dbReference>
<evidence type="ECO:0000313" key="3">
    <source>
        <dbReference type="Proteomes" id="UP000076482"/>
    </source>
</evidence>
<keyword evidence="1" id="KW-1133">Transmembrane helix</keyword>
<evidence type="ECO:0000256" key="1">
    <source>
        <dbReference type="SAM" id="Phobius"/>
    </source>
</evidence>
<accession>A0A161TA88</accession>
<keyword evidence="1" id="KW-0472">Membrane</keyword>
<gene>
    <name evidence="2" type="ORF">B4088_0495</name>
</gene>
<dbReference type="AlphaFoldDB" id="A0A161TA88"/>
<evidence type="ECO:0000313" key="2">
    <source>
        <dbReference type="EMBL" id="KZD72034.1"/>
    </source>
</evidence>
<comment type="caution">
    <text evidence="2">The sequence shown here is derived from an EMBL/GenBank/DDBJ whole genome shotgun (WGS) entry which is preliminary data.</text>
</comment>
<protein>
    <submittedName>
        <fullName evidence="2">Uncharacterized protein</fullName>
    </submittedName>
</protein>
<reference evidence="2 3" key="1">
    <citation type="submission" date="2015-09" db="EMBL/GenBank/DDBJ databases">
        <title>Bacillus cereus food isolates.</title>
        <authorList>
            <person name="Boekhorst J."/>
        </authorList>
    </citation>
    <scope>NUCLEOTIDE SEQUENCE [LARGE SCALE GENOMIC DNA]</scope>
    <source>
        <strain evidence="2 3">B4088</strain>
    </source>
</reference>
<feature type="transmembrane region" description="Helical" evidence="1">
    <location>
        <begin position="16"/>
        <end position="36"/>
    </location>
</feature>